<dbReference type="Proteomes" id="UP000319818">
    <property type="component" value="Unassembled WGS sequence"/>
</dbReference>
<dbReference type="PANTHER" id="PTHR16305">
    <property type="entry name" value="TESTICULAR SOLUBLE ADENYLYL CYCLASE"/>
    <property type="match status" value="1"/>
</dbReference>
<organism evidence="4 5">
    <name type="scientific">Pseudonocardia cypriaca</name>
    <dbReference type="NCBI Taxonomy" id="882449"/>
    <lineage>
        <taxon>Bacteria</taxon>
        <taxon>Bacillati</taxon>
        <taxon>Actinomycetota</taxon>
        <taxon>Actinomycetes</taxon>
        <taxon>Pseudonocardiales</taxon>
        <taxon>Pseudonocardiaceae</taxon>
        <taxon>Pseudonocardia</taxon>
    </lineage>
</organism>
<dbReference type="Pfam" id="PF00196">
    <property type="entry name" value="GerE"/>
    <property type="match status" value="1"/>
</dbReference>
<keyword evidence="1" id="KW-0547">Nucleotide-binding</keyword>
<sequence>MRTSTRSAGSLVGRQDELRRIDELTGAAQAGQGGALVLRGEAGIGKSALLHHAKGSGLRVVSAAGSEFESELPFAGLHQLCAPVLGHLADLPASHREALEVAFGLVLATPDLFRIGLATLELLASAARDRPLLCVVDDAHWLDAASSRALAFVARRLGAEPVAMLFAVRLPGPGGELDELPGLVVDGLSDADARAFLAAESLVMLDEQVRDRLLAEARGNPLALRELPRAGGFAPPETSSVPTRIEHSFRARLADLPAAARLLLTVASADPTGDPALLWPAAQRLGIDVQSTSAAAIATGLVEFSNRIRFCHPLARSAVYLAAAADQRRTAHRVLAEVTDPVLDPDRRAWHRAQASAGPDDDVAAELERSASRARSRGGVAAAAAFLERAVALSLDGAARIERTLAAAQADLDAGATDRAADLITTVDNAALDELQHAHLDRLRGQIAFVRHHDRDGPAFVLRAARRLAGPDPERSRAYLLDALEMALVVGRATGVLEMVLEAARSAEPARSPDVLDALDLLATAGHRAAAPVLRTVLDGDDGPLWTRRPALASMLAMELWDPDVHAAVIEWLVKTGRDSGSPLVLRLGLALTTSHAALSGDLGQAMAAIAEEEAIADAAGLPPLLYPRLYLAAMRGRRKEGVELFRTATAAATAHGGGQLIVNVHWAAAVLHNGLADYPAALAAARQATAHEDLGPAGLSLPELVEAAVRCGEPGTAAAALEALTERTEASGTASGLGIAAYARGLATGVEEHYREAVERLQDTPLLPYRARAHLLYGEWLRREGRRRDCRRHLRTAHDLLSEAGLEAFARRAADELRASGEKARSRSGRTYDQLTMQEISIARLVATGATSAEVAARLFLSPRTVDAHLRNIFRKLGLTSRRQLRDHPDIGS</sequence>
<comment type="caution">
    <text evidence="4">The sequence shown here is derived from an EMBL/GenBank/DDBJ whole genome shotgun (WGS) entry which is preliminary data.</text>
</comment>
<dbReference type="GO" id="GO:0004016">
    <property type="term" value="F:adenylate cyclase activity"/>
    <property type="evidence" value="ECO:0007669"/>
    <property type="project" value="TreeGrafter"/>
</dbReference>
<dbReference type="CDD" id="cd06170">
    <property type="entry name" value="LuxR_C_like"/>
    <property type="match status" value="1"/>
</dbReference>
<reference evidence="4 5" key="1">
    <citation type="submission" date="2019-06" db="EMBL/GenBank/DDBJ databases">
        <title>Sequencing the genomes of 1000 actinobacteria strains.</title>
        <authorList>
            <person name="Klenk H.-P."/>
        </authorList>
    </citation>
    <scope>NUCLEOTIDE SEQUENCE [LARGE SCALE GENOMIC DNA]</scope>
    <source>
        <strain evidence="4 5">DSM 45511</strain>
    </source>
</reference>
<dbReference type="InterPro" id="IPR041664">
    <property type="entry name" value="AAA_16"/>
</dbReference>
<evidence type="ECO:0000256" key="1">
    <source>
        <dbReference type="ARBA" id="ARBA00022741"/>
    </source>
</evidence>
<evidence type="ECO:0000256" key="2">
    <source>
        <dbReference type="ARBA" id="ARBA00022840"/>
    </source>
</evidence>
<evidence type="ECO:0000259" key="3">
    <source>
        <dbReference type="PROSITE" id="PS50043"/>
    </source>
</evidence>
<accession>A0A543GC08</accession>
<dbReference type="InterPro" id="IPR027417">
    <property type="entry name" value="P-loop_NTPase"/>
</dbReference>
<dbReference type="SUPFAM" id="SSF52540">
    <property type="entry name" value="P-loop containing nucleoside triphosphate hydrolases"/>
    <property type="match status" value="1"/>
</dbReference>
<dbReference type="PROSITE" id="PS00622">
    <property type="entry name" value="HTH_LUXR_1"/>
    <property type="match status" value="1"/>
</dbReference>
<dbReference type="GO" id="GO:0003677">
    <property type="term" value="F:DNA binding"/>
    <property type="evidence" value="ECO:0007669"/>
    <property type="project" value="InterPro"/>
</dbReference>
<proteinExistence type="predicted"/>
<dbReference type="GO" id="GO:0005737">
    <property type="term" value="C:cytoplasm"/>
    <property type="evidence" value="ECO:0007669"/>
    <property type="project" value="TreeGrafter"/>
</dbReference>
<dbReference type="PRINTS" id="PR00038">
    <property type="entry name" value="HTHLUXR"/>
</dbReference>
<name>A0A543GC08_9PSEU</name>
<dbReference type="SUPFAM" id="SSF46894">
    <property type="entry name" value="C-terminal effector domain of the bipartite response regulators"/>
    <property type="match status" value="1"/>
</dbReference>
<dbReference type="InterPro" id="IPR036388">
    <property type="entry name" value="WH-like_DNA-bd_sf"/>
</dbReference>
<dbReference type="GO" id="GO:0005524">
    <property type="term" value="F:ATP binding"/>
    <property type="evidence" value="ECO:0007669"/>
    <property type="project" value="UniProtKB-KW"/>
</dbReference>
<dbReference type="Pfam" id="PF13191">
    <property type="entry name" value="AAA_16"/>
    <property type="match status" value="1"/>
</dbReference>
<gene>
    <name evidence="4" type="ORF">FB388_0969</name>
</gene>
<evidence type="ECO:0000313" key="4">
    <source>
        <dbReference type="EMBL" id="TQM43621.1"/>
    </source>
</evidence>
<evidence type="ECO:0000313" key="5">
    <source>
        <dbReference type="Proteomes" id="UP000319818"/>
    </source>
</evidence>
<dbReference type="InterPro" id="IPR000792">
    <property type="entry name" value="Tscrpt_reg_LuxR_C"/>
</dbReference>
<feature type="domain" description="HTH luxR-type" evidence="3">
    <location>
        <begin position="829"/>
        <end position="894"/>
    </location>
</feature>
<dbReference type="GO" id="GO:0006355">
    <property type="term" value="P:regulation of DNA-templated transcription"/>
    <property type="evidence" value="ECO:0007669"/>
    <property type="project" value="InterPro"/>
</dbReference>
<dbReference type="RefSeq" id="WP_142097410.1">
    <property type="nucleotide sequence ID" value="NZ_VFPH01000001.1"/>
</dbReference>
<keyword evidence="2" id="KW-0067">ATP-binding</keyword>
<dbReference type="OrthoDB" id="3656034at2"/>
<dbReference type="Gene3D" id="1.10.10.10">
    <property type="entry name" value="Winged helix-like DNA-binding domain superfamily/Winged helix DNA-binding domain"/>
    <property type="match status" value="1"/>
</dbReference>
<protein>
    <submittedName>
        <fullName evidence="4">Regulatory LuxR family protein</fullName>
    </submittedName>
</protein>
<dbReference type="InterPro" id="IPR016032">
    <property type="entry name" value="Sig_transdc_resp-reg_C-effctor"/>
</dbReference>
<dbReference type="PROSITE" id="PS50043">
    <property type="entry name" value="HTH_LUXR_2"/>
    <property type="match status" value="1"/>
</dbReference>
<dbReference type="SMART" id="SM00421">
    <property type="entry name" value="HTH_LUXR"/>
    <property type="match status" value="1"/>
</dbReference>
<dbReference type="EMBL" id="VFPH01000001">
    <property type="protein sequence ID" value="TQM43621.1"/>
    <property type="molecule type" value="Genomic_DNA"/>
</dbReference>
<keyword evidence="5" id="KW-1185">Reference proteome</keyword>
<dbReference type="AlphaFoldDB" id="A0A543GC08"/>
<dbReference type="PANTHER" id="PTHR16305:SF35">
    <property type="entry name" value="TRANSCRIPTIONAL ACTIVATOR DOMAIN"/>
    <property type="match status" value="1"/>
</dbReference>